<evidence type="ECO:0000313" key="3">
    <source>
        <dbReference type="EMBL" id="THZ41517.1"/>
    </source>
</evidence>
<feature type="domain" description="Rrn9" evidence="2">
    <location>
        <begin position="111"/>
        <end position="185"/>
    </location>
</feature>
<organism evidence="3 4">
    <name type="scientific">Aureobasidium pullulans</name>
    <name type="common">Black yeast</name>
    <name type="synonym">Pullularia pullulans</name>
    <dbReference type="NCBI Taxonomy" id="5580"/>
    <lineage>
        <taxon>Eukaryota</taxon>
        <taxon>Fungi</taxon>
        <taxon>Dikarya</taxon>
        <taxon>Ascomycota</taxon>
        <taxon>Pezizomycotina</taxon>
        <taxon>Dothideomycetes</taxon>
        <taxon>Dothideomycetidae</taxon>
        <taxon>Dothideales</taxon>
        <taxon>Saccotheciaceae</taxon>
        <taxon>Aureobasidium</taxon>
    </lineage>
</organism>
<proteinExistence type="predicted"/>
<feature type="region of interest" description="Disordered" evidence="1">
    <location>
        <begin position="232"/>
        <end position="333"/>
    </location>
</feature>
<comment type="caution">
    <text evidence="3">The sequence shown here is derived from an EMBL/GenBank/DDBJ whole genome shotgun (WGS) entry which is preliminary data.</text>
</comment>
<accession>A0A4S9UTU6</accession>
<feature type="compositionally biased region" description="Basic and acidic residues" evidence="1">
    <location>
        <begin position="39"/>
        <end position="50"/>
    </location>
</feature>
<feature type="compositionally biased region" description="Polar residues" evidence="1">
    <location>
        <begin position="11"/>
        <end position="23"/>
    </location>
</feature>
<dbReference type="AlphaFoldDB" id="A0A4S9UTU6"/>
<dbReference type="InterPro" id="IPR019622">
    <property type="entry name" value="Rrn9_dom"/>
</dbReference>
<protein>
    <recommendedName>
        <fullName evidence="2">Rrn9 domain-containing protein</fullName>
    </recommendedName>
</protein>
<feature type="compositionally biased region" description="Polar residues" evidence="1">
    <location>
        <begin position="413"/>
        <end position="424"/>
    </location>
</feature>
<feature type="compositionally biased region" description="Basic and acidic residues" evidence="1">
    <location>
        <begin position="454"/>
        <end position="463"/>
    </location>
</feature>
<evidence type="ECO:0000259" key="2">
    <source>
        <dbReference type="Pfam" id="PF10680"/>
    </source>
</evidence>
<feature type="region of interest" description="Disordered" evidence="1">
    <location>
        <begin position="1"/>
        <end position="86"/>
    </location>
</feature>
<feature type="compositionally biased region" description="Acidic residues" evidence="1">
    <location>
        <begin position="308"/>
        <end position="318"/>
    </location>
</feature>
<name>A0A4S9UTU6_AURPU</name>
<dbReference type="EMBL" id="QZBN01000514">
    <property type="protein sequence ID" value="THZ41517.1"/>
    <property type="molecule type" value="Genomic_DNA"/>
</dbReference>
<feature type="region of interest" description="Disordered" evidence="1">
    <location>
        <begin position="689"/>
        <end position="710"/>
    </location>
</feature>
<feature type="compositionally biased region" description="Basic and acidic residues" evidence="1">
    <location>
        <begin position="641"/>
        <end position="659"/>
    </location>
</feature>
<feature type="compositionally biased region" description="Basic and acidic residues" evidence="1">
    <location>
        <begin position="980"/>
        <end position="992"/>
    </location>
</feature>
<evidence type="ECO:0000313" key="4">
    <source>
        <dbReference type="Proteomes" id="UP000310121"/>
    </source>
</evidence>
<evidence type="ECO:0000256" key="1">
    <source>
        <dbReference type="SAM" id="MobiDB-lite"/>
    </source>
</evidence>
<feature type="region of interest" description="Disordered" evidence="1">
    <location>
        <begin position="933"/>
        <end position="1017"/>
    </location>
</feature>
<feature type="region of interest" description="Disordered" evidence="1">
    <location>
        <begin position="638"/>
        <end position="675"/>
    </location>
</feature>
<reference evidence="3 4" key="1">
    <citation type="submission" date="2018-10" db="EMBL/GenBank/DDBJ databases">
        <title>Fifty Aureobasidium pullulans genomes reveal a recombining polyextremotolerant generalist.</title>
        <authorList>
            <person name="Gostincar C."/>
            <person name="Turk M."/>
            <person name="Zajc J."/>
            <person name="Gunde-Cimerman N."/>
        </authorList>
    </citation>
    <scope>NUCLEOTIDE SEQUENCE [LARGE SCALE GENOMIC DNA]</scope>
    <source>
        <strain evidence="3 4">EXF-3844</strain>
    </source>
</reference>
<feature type="compositionally biased region" description="Low complexity" evidence="1">
    <location>
        <begin position="371"/>
        <end position="387"/>
    </location>
</feature>
<dbReference type="Pfam" id="PF10680">
    <property type="entry name" value="RRN9"/>
    <property type="match status" value="1"/>
</dbReference>
<gene>
    <name evidence="3" type="ORF">D6C90_05546</name>
</gene>
<feature type="compositionally biased region" description="Polar residues" evidence="1">
    <location>
        <begin position="284"/>
        <end position="303"/>
    </location>
</feature>
<feature type="region of interest" description="Disordered" evidence="1">
    <location>
        <begin position="361"/>
        <end position="473"/>
    </location>
</feature>
<sequence length="1017" mass="113030">MGDDSGPPSPSQASDFSISTIGEDQSRTAHSEVSPDTNAGHDDYNDHDDHEEQADGGAGGGIEEMEDGIASRSPSAMSDTSDVEVRPNRFRGSDRAWLHHTQPDRSLAHSLDQLAADDLSLHLYSAHHLKARLRQRVPSASTSFRPWSRKSRWLSTNQDVEKAWYPEPDWTAWPLPPHNAPVGNEVFGRPNDGLGACTLRTANRPTPADNLREQLHAVLLARAHLAWKEETHQPVAPRNVTPGLPVTPIRLSPAARGRTRSLSIGASSAPSSPSVGDDLPPMSSLDQSIILQEAQGQVDSPRNGSIKDEDEEEKEEDEHLARPVFSADDDSSRALLDPTVNHIMSKLDKLLLALHQSRQAHLHRARDGDTSDSSARSNSTSRSTSNKPAKKPSKKSSQPNTTAIARTRHSRRNTGSASRQSSPQDLVVYDDSGEDETYEPEKPKRRSPSVSAEPEAHDTSPEAKKRRNAPRPGLRDWSEVLGIASLSGWDPLVVERARQRCSKLFGEDMHLYTMAEHGDSSADEAEHVGQVLSSRLNQSASWRCPLTNCFRNMQPLEHGFRWREHMRKSHKYDNDQIANLEEQLTRSGDIVPFRRHRVLAHNPRGWQPPNPLKCPHCPSSISSFAKVSRLVDHIRRRHKYDPRIEDPPEQRANRQKDVSSDESSSSAEDSDDYMVGGVHNDGFLQPVFRHAGTRGRDLEQRAKRANARRSKAELKNNQNIVGISHIFEPIRKSLFHRHSHIWNPSALENRMMNRALLSTFALHATSNLRDVFPRTASEFSVIDDIIANTVFFHIQKLSSSSLNNVPSTTHDSAFALTTQSTHFLFIFLSPPPSDLHIRISICTLPQKLHISINHFINKGIITSRAYPILLAALTPHQMTTFNEREQKLMAAACQSFEGEPKFAERSGLAVGSARNAWAALKKKLYAADTTSIKGVTKTPAKSSGKKRPAPIVLPGNDNGSDDEEVSTPSKKPKTPKTMAKGRDKSQVKPPKSDDEEEEEDGFVKVKEEPLGEDFEEA</sequence>
<dbReference type="Proteomes" id="UP000310121">
    <property type="component" value="Unassembled WGS sequence"/>
</dbReference>